<dbReference type="InterPro" id="IPR016181">
    <property type="entry name" value="Acyl_CoA_acyltransferase"/>
</dbReference>
<feature type="domain" description="N-acetyltransferase" evidence="1">
    <location>
        <begin position="12"/>
        <end position="163"/>
    </location>
</feature>
<dbReference type="Pfam" id="PF13527">
    <property type="entry name" value="Acetyltransf_9"/>
    <property type="match status" value="1"/>
</dbReference>
<comment type="caution">
    <text evidence="2">The sequence shown here is derived from an EMBL/GenBank/DDBJ whole genome shotgun (WGS) entry which is preliminary data.</text>
</comment>
<dbReference type="SUPFAM" id="SSF55729">
    <property type="entry name" value="Acyl-CoA N-acyltransferases (Nat)"/>
    <property type="match status" value="1"/>
</dbReference>
<dbReference type="RefSeq" id="WP_345276033.1">
    <property type="nucleotide sequence ID" value="NZ_BAABJW010000002.1"/>
</dbReference>
<proteinExistence type="predicted"/>
<reference evidence="3" key="1">
    <citation type="journal article" date="2019" name="Int. J. Syst. Evol. Microbiol.">
        <title>The Global Catalogue of Microorganisms (GCM) 10K type strain sequencing project: providing services to taxonomists for standard genome sequencing and annotation.</title>
        <authorList>
            <consortium name="The Broad Institute Genomics Platform"/>
            <consortium name="The Broad Institute Genome Sequencing Center for Infectious Disease"/>
            <person name="Wu L."/>
            <person name="Ma J."/>
        </authorList>
    </citation>
    <scope>NUCLEOTIDE SEQUENCE [LARGE SCALE GENOMIC DNA]</scope>
    <source>
        <strain evidence="3">JCM 18325</strain>
    </source>
</reference>
<dbReference type="InterPro" id="IPR000182">
    <property type="entry name" value="GNAT_dom"/>
</dbReference>
<accession>A0ABP9C959</accession>
<gene>
    <name evidence="2" type="ORF">GCM10023330_11790</name>
</gene>
<evidence type="ECO:0000259" key="1">
    <source>
        <dbReference type="PROSITE" id="PS51186"/>
    </source>
</evidence>
<protein>
    <submittedName>
        <fullName evidence="2">GNAT family N-acetyltransferase</fullName>
    </submittedName>
</protein>
<dbReference type="Gene3D" id="3.40.630.30">
    <property type="match status" value="1"/>
</dbReference>
<dbReference type="EMBL" id="BAABJW010000002">
    <property type="protein sequence ID" value="GAA4806899.1"/>
    <property type="molecule type" value="Genomic_DNA"/>
</dbReference>
<sequence>MELIKHNNITYGFARDFKHDQKLRASFNSLTEAVFGFSLENWYHDGFWSDYYIPYSLIHNDKIVSNVSINKIEFVIEGARKLGIQIGTVMTDEKYRNRGLNKYLMERILPEWKDRSDFVYLFANDSVLDFYPKFGFKVAEEYQHSKIIDKHSDSSAWKKLNMEDPADVTFLVGKIKDSNPIAKISMRNNVSLIMFYCNWFKKNSIYYIEELDAIAIADFENDTVYLDDIFSINPVNINKVIQSISDKRILRVILGFTPLNDEGFEKHVLKGTDTLFMLKNTFEFSTNKHWMFPVLSHA</sequence>
<organism evidence="2 3">
    <name type="scientific">Litoribaculum gwangyangense</name>
    <dbReference type="NCBI Taxonomy" id="1130722"/>
    <lineage>
        <taxon>Bacteria</taxon>
        <taxon>Pseudomonadati</taxon>
        <taxon>Bacteroidota</taxon>
        <taxon>Flavobacteriia</taxon>
        <taxon>Flavobacteriales</taxon>
        <taxon>Flavobacteriaceae</taxon>
        <taxon>Litoribaculum</taxon>
    </lineage>
</organism>
<dbReference type="PROSITE" id="PS51186">
    <property type="entry name" value="GNAT"/>
    <property type="match status" value="1"/>
</dbReference>
<name>A0ABP9C959_9FLAO</name>
<keyword evidence="3" id="KW-1185">Reference proteome</keyword>
<dbReference type="Proteomes" id="UP001501433">
    <property type="component" value="Unassembled WGS sequence"/>
</dbReference>
<evidence type="ECO:0000313" key="3">
    <source>
        <dbReference type="Proteomes" id="UP001501433"/>
    </source>
</evidence>
<evidence type="ECO:0000313" key="2">
    <source>
        <dbReference type="EMBL" id="GAA4806899.1"/>
    </source>
</evidence>